<dbReference type="Gene3D" id="3.20.20.140">
    <property type="entry name" value="Metal-dependent hydrolases"/>
    <property type="match status" value="2"/>
</dbReference>
<sequence>MYSDKNELPPYSAAVRGWSPALQLPRRSRSLRFFGLACLAFIVYAQWTQISPSLGSPSTPGSNAHGLSIEQLEKDLATCGRLRHKPADPIGHGRTRNERYVDGHRPTLIRNATVWTGEPAEDTGNYTWITADVFIEHGLLRQVSEAIPIDSLPGDVLIYDAKGRPLTSGIIDMHSHAGVHSLPTLHGNEDVSELSKDVTPYVRSVDGIQPTDHQLKVIKSGGVTTSLILPGSSSNIGGEAFAVKHAVGREDGRNETGVYDMLADRGRVWRHMKMACGENAKQVHGKAGERGPYSRLGESWEFRRAFEHAARLKREQEDWCRAADEGVDGLKTYLPYELEWEALVGVLSGQVHVHVHCYTINDLEAFVDHTNEFGFPVRAFHHAHQTYLVPEILKRAYGDNAPASALFADNMWYKAEAALGSEHAGKILHDAGLVPIYVSDNPVLNAQHVVFEAAKAYRYGLPYHAALASVTSAPAERLGLGQRLGKVRPGFDADVVVWDSDPLSVGATPVQVWIDGAAQYEKPVELNKTFEGTIVPDEGLGDIDEELIHLDGGVVFTGISKVLLDIDPNILASDEQIHNLAISNGRITCLGRCESELQAASSKSAVIPLKNGYLTHSFTAFGSTLGLNVIETERDTDNGADGRRFSRGVDGLALDNEKLRVARRYGVSRAISAPKFAGISTHHGTSAGFLTGAETVLDPGAVFARDAAVHYTLDLSAKRGVDGVSSMSAAVGELRDKLLGAVALLAAGEKIKPEARYSEGAFLRKVVEGKTALAVTVHSADTIAALLDVKAAVEETLAEANPSAARLRLVVVGGAEAHLVADHLAKAGVGVILTPAQSFAISWDQRRALTGAPLTNGTALDVLVGAGVVTAIGLEEDWIVRDLALLAGVAYQNGGGRISEREAVGMISGNIYRMLGLDAGSARTEFVVYEGSPFEIGSRIKAVGGGKESKPRGGRWV</sequence>
<comment type="caution">
    <text evidence="3">The sequence shown here is derived from an EMBL/GenBank/DDBJ whole genome shotgun (WGS) entry which is preliminary data.</text>
</comment>
<dbReference type="InterPro" id="IPR006680">
    <property type="entry name" value="Amidohydro-rel"/>
</dbReference>
<dbReference type="PANTHER" id="PTHR11113">
    <property type="entry name" value="N-ACETYLGLUCOSAMINE-6-PHOSPHATE DEACETYLASE"/>
    <property type="match status" value="1"/>
</dbReference>
<name>A0A8H6JEG2_9PEZI</name>
<dbReference type="SUPFAM" id="SSF51556">
    <property type="entry name" value="Metallo-dependent hydrolases"/>
    <property type="match status" value="1"/>
</dbReference>
<dbReference type="InterPro" id="IPR011059">
    <property type="entry name" value="Metal-dep_hydrolase_composite"/>
</dbReference>
<dbReference type="Proteomes" id="UP000639643">
    <property type="component" value="Unassembled WGS sequence"/>
</dbReference>
<dbReference type="InterPro" id="IPR032466">
    <property type="entry name" value="Metal_Hydrolase"/>
</dbReference>
<dbReference type="GO" id="GO:0006046">
    <property type="term" value="P:N-acetylglucosamine catabolic process"/>
    <property type="evidence" value="ECO:0007669"/>
    <property type="project" value="TreeGrafter"/>
</dbReference>
<dbReference type="Pfam" id="PF01979">
    <property type="entry name" value="Amidohydro_1"/>
    <property type="match status" value="1"/>
</dbReference>
<dbReference type="OrthoDB" id="10258955at2759"/>
<evidence type="ECO:0000313" key="3">
    <source>
        <dbReference type="EMBL" id="KAF6811166.1"/>
    </source>
</evidence>
<keyword evidence="1" id="KW-0378">Hydrolase</keyword>
<proteinExistence type="predicted"/>
<gene>
    <name evidence="3" type="ORF">CMUS01_13315</name>
</gene>
<protein>
    <submittedName>
        <fullName evidence="3">Carbohydrate esterase family 9 protein</fullName>
    </submittedName>
</protein>
<dbReference type="EMBL" id="WIGM01000826">
    <property type="protein sequence ID" value="KAF6811166.1"/>
    <property type="molecule type" value="Genomic_DNA"/>
</dbReference>
<organism evidence="3 4">
    <name type="scientific">Colletotrichum musicola</name>
    <dbReference type="NCBI Taxonomy" id="2175873"/>
    <lineage>
        <taxon>Eukaryota</taxon>
        <taxon>Fungi</taxon>
        <taxon>Dikarya</taxon>
        <taxon>Ascomycota</taxon>
        <taxon>Pezizomycotina</taxon>
        <taxon>Sordariomycetes</taxon>
        <taxon>Hypocreomycetidae</taxon>
        <taxon>Glomerellales</taxon>
        <taxon>Glomerellaceae</taxon>
        <taxon>Colletotrichum</taxon>
        <taxon>Colletotrichum orchidearum species complex</taxon>
    </lineage>
</organism>
<dbReference type="AlphaFoldDB" id="A0A8H6JEG2"/>
<accession>A0A8H6JEG2</accession>
<evidence type="ECO:0000256" key="1">
    <source>
        <dbReference type="ARBA" id="ARBA00022801"/>
    </source>
</evidence>
<reference evidence="3" key="1">
    <citation type="journal article" date="2020" name="Phytopathology">
        <title>Genome Sequence Resources of Colletotrichum truncatum, C. plurivorum, C. musicola, and C. sojae: Four Species Pathogenic to Soybean (Glycine max).</title>
        <authorList>
            <person name="Rogerio F."/>
            <person name="Boufleur T.R."/>
            <person name="Ciampi-Guillardi M."/>
            <person name="Sukno S.A."/>
            <person name="Thon M.R."/>
            <person name="Massola Junior N.S."/>
            <person name="Baroncelli R."/>
        </authorList>
    </citation>
    <scope>NUCLEOTIDE SEQUENCE</scope>
    <source>
        <strain evidence="3">LFN0074</strain>
    </source>
</reference>
<dbReference type="GO" id="GO:0008448">
    <property type="term" value="F:N-acetylglucosamine-6-phosphate deacetylase activity"/>
    <property type="evidence" value="ECO:0007669"/>
    <property type="project" value="TreeGrafter"/>
</dbReference>
<evidence type="ECO:0000259" key="2">
    <source>
        <dbReference type="Pfam" id="PF01979"/>
    </source>
</evidence>
<feature type="domain" description="Amidohydrolase-related" evidence="2">
    <location>
        <begin position="309"/>
        <end position="516"/>
    </location>
</feature>
<dbReference type="SUPFAM" id="SSF51338">
    <property type="entry name" value="Composite domain of metallo-dependent hydrolases"/>
    <property type="match status" value="1"/>
</dbReference>
<keyword evidence="4" id="KW-1185">Reference proteome</keyword>
<dbReference type="PANTHER" id="PTHR11113:SF14">
    <property type="entry name" value="N-ACETYLGLUCOSAMINE-6-PHOSPHATE DEACETYLASE"/>
    <property type="match status" value="1"/>
</dbReference>
<evidence type="ECO:0000313" key="4">
    <source>
        <dbReference type="Proteomes" id="UP000639643"/>
    </source>
</evidence>